<protein>
    <submittedName>
        <fullName evidence="1">Uncharacterized protein</fullName>
    </submittedName>
</protein>
<dbReference type="EMBL" id="LR796186">
    <property type="protein sequence ID" value="CAB4124625.1"/>
    <property type="molecule type" value="Genomic_DNA"/>
</dbReference>
<gene>
    <name evidence="1" type="ORF">UFOVP58_17</name>
</gene>
<sequence>MNKVATVRRYAASVVRDCNYDSYEDFDADDFSIISDATGVPVDQVKAILNVPGGYVDES</sequence>
<organism evidence="1">
    <name type="scientific">uncultured Caudovirales phage</name>
    <dbReference type="NCBI Taxonomy" id="2100421"/>
    <lineage>
        <taxon>Viruses</taxon>
        <taxon>Duplodnaviria</taxon>
        <taxon>Heunggongvirae</taxon>
        <taxon>Uroviricota</taxon>
        <taxon>Caudoviricetes</taxon>
        <taxon>Peduoviridae</taxon>
        <taxon>Maltschvirus</taxon>
        <taxon>Maltschvirus maltsch</taxon>
    </lineage>
</organism>
<evidence type="ECO:0000313" key="1">
    <source>
        <dbReference type="EMBL" id="CAB4124625.1"/>
    </source>
</evidence>
<name>A0A6J5KU05_9CAUD</name>
<reference evidence="1" key="1">
    <citation type="submission" date="2020-04" db="EMBL/GenBank/DDBJ databases">
        <authorList>
            <person name="Chiriac C."/>
            <person name="Salcher M."/>
            <person name="Ghai R."/>
            <person name="Kavagutti S V."/>
        </authorList>
    </citation>
    <scope>NUCLEOTIDE SEQUENCE</scope>
</reference>
<proteinExistence type="predicted"/>
<accession>A0A6J5KU05</accession>